<dbReference type="InterPro" id="IPR059143">
    <property type="entry name" value="NFP_LysM2"/>
</dbReference>
<proteinExistence type="predicted"/>
<feature type="chain" id="PRO_5029559431" evidence="2">
    <location>
        <begin position="24"/>
        <end position="613"/>
    </location>
</feature>
<keyword evidence="1" id="KW-1133">Transmembrane helix</keyword>
<accession>A0A7J6WTQ8</accession>
<comment type="caution">
    <text evidence="4">The sequence shown here is derived from an EMBL/GenBank/DDBJ whole genome shotgun (WGS) entry which is preliminary data.</text>
</comment>
<feature type="signal peptide" evidence="2">
    <location>
        <begin position="1"/>
        <end position="23"/>
    </location>
</feature>
<organism evidence="4 5">
    <name type="scientific">Thalictrum thalictroides</name>
    <name type="common">Rue-anemone</name>
    <name type="synonym">Anemone thalictroides</name>
    <dbReference type="NCBI Taxonomy" id="46969"/>
    <lineage>
        <taxon>Eukaryota</taxon>
        <taxon>Viridiplantae</taxon>
        <taxon>Streptophyta</taxon>
        <taxon>Embryophyta</taxon>
        <taxon>Tracheophyta</taxon>
        <taxon>Spermatophyta</taxon>
        <taxon>Magnoliopsida</taxon>
        <taxon>Ranunculales</taxon>
        <taxon>Ranunculaceae</taxon>
        <taxon>Thalictroideae</taxon>
        <taxon>Thalictrum</taxon>
    </lineage>
</organism>
<dbReference type="InterPro" id="IPR052611">
    <property type="entry name" value="Plant_RLK_LysM"/>
</dbReference>
<dbReference type="PROSITE" id="PS50011">
    <property type="entry name" value="PROTEIN_KINASE_DOM"/>
    <property type="match status" value="1"/>
</dbReference>
<keyword evidence="5" id="KW-1185">Reference proteome</keyword>
<keyword evidence="4" id="KW-0675">Receptor</keyword>
<dbReference type="AlphaFoldDB" id="A0A7J6WTQ8"/>
<dbReference type="InterPro" id="IPR001245">
    <property type="entry name" value="Ser-Thr/Tyr_kinase_cat_dom"/>
</dbReference>
<dbReference type="Gene3D" id="3.30.200.20">
    <property type="entry name" value="Phosphorylase Kinase, domain 1"/>
    <property type="match status" value="1"/>
</dbReference>
<dbReference type="EMBL" id="JABWDY010012021">
    <property type="protein sequence ID" value="KAF5199402.1"/>
    <property type="molecule type" value="Genomic_DNA"/>
</dbReference>
<evidence type="ECO:0000256" key="2">
    <source>
        <dbReference type="SAM" id="SignalP"/>
    </source>
</evidence>
<evidence type="ECO:0000313" key="5">
    <source>
        <dbReference type="Proteomes" id="UP000554482"/>
    </source>
</evidence>
<dbReference type="InterPro" id="IPR056561">
    <property type="entry name" value="NFP_LYK_LysM1"/>
</dbReference>
<dbReference type="PANTHER" id="PTHR45927">
    <property type="entry name" value="LYSM-DOMAIN RECEPTOR-LIKE KINASE-RELATED"/>
    <property type="match status" value="1"/>
</dbReference>
<dbReference type="GO" id="GO:0004672">
    <property type="term" value="F:protein kinase activity"/>
    <property type="evidence" value="ECO:0007669"/>
    <property type="project" value="InterPro"/>
</dbReference>
<name>A0A7J6WTQ8_THATH</name>
<keyword evidence="4" id="KW-0418">Kinase</keyword>
<dbReference type="InterPro" id="IPR008266">
    <property type="entry name" value="Tyr_kinase_AS"/>
</dbReference>
<dbReference type="OrthoDB" id="1668230at2759"/>
<dbReference type="PROSITE" id="PS00109">
    <property type="entry name" value="PROTEIN_KINASE_TYR"/>
    <property type="match status" value="1"/>
</dbReference>
<keyword evidence="1" id="KW-0812">Transmembrane</keyword>
<dbReference type="Pfam" id="PF07714">
    <property type="entry name" value="PK_Tyr_Ser-Thr"/>
    <property type="match status" value="1"/>
</dbReference>
<feature type="domain" description="Protein kinase" evidence="3">
    <location>
        <begin position="243"/>
        <end position="582"/>
    </location>
</feature>
<keyword evidence="1" id="KW-0472">Membrane</keyword>
<dbReference type="InterPro" id="IPR011009">
    <property type="entry name" value="Kinase-like_dom_sf"/>
</dbReference>
<reference evidence="4 5" key="1">
    <citation type="submission" date="2020-06" db="EMBL/GenBank/DDBJ databases">
        <title>Transcriptomic and genomic resources for Thalictrum thalictroides and T. hernandezii: Facilitating candidate gene discovery in an emerging model plant lineage.</title>
        <authorList>
            <person name="Arias T."/>
            <person name="Riano-Pachon D.M."/>
            <person name="Di Stilio V.S."/>
        </authorList>
    </citation>
    <scope>NUCLEOTIDE SEQUENCE [LARGE SCALE GENOMIC DNA]</scope>
    <source>
        <strain evidence="5">cv. WT478/WT964</strain>
        <tissue evidence="4">Leaves</tissue>
    </source>
</reference>
<dbReference type="Pfam" id="PF23462">
    <property type="entry name" value="LysM3_NFP"/>
    <property type="match status" value="1"/>
</dbReference>
<evidence type="ECO:0000256" key="1">
    <source>
        <dbReference type="SAM" id="Phobius"/>
    </source>
</evidence>
<dbReference type="GO" id="GO:0005524">
    <property type="term" value="F:ATP binding"/>
    <property type="evidence" value="ECO:0007669"/>
    <property type="project" value="InterPro"/>
</dbReference>
<feature type="transmembrane region" description="Helical" evidence="1">
    <location>
        <begin position="245"/>
        <end position="267"/>
    </location>
</feature>
<dbReference type="Pfam" id="PF23457">
    <property type="entry name" value="LysM2_NFP"/>
    <property type="match status" value="1"/>
</dbReference>
<dbReference type="Pfam" id="PF23446">
    <property type="entry name" value="LysM1_NFP_LYK"/>
    <property type="match status" value="1"/>
</dbReference>
<evidence type="ECO:0000313" key="4">
    <source>
        <dbReference type="EMBL" id="KAF5199402.1"/>
    </source>
</evidence>
<evidence type="ECO:0000259" key="3">
    <source>
        <dbReference type="PROSITE" id="PS50011"/>
    </source>
</evidence>
<dbReference type="SUPFAM" id="SSF56112">
    <property type="entry name" value="Protein kinase-like (PK-like)"/>
    <property type="match status" value="1"/>
</dbReference>
<protein>
    <submittedName>
        <fullName evidence="4">Serine/threonine receptor-like kinase NFP</fullName>
    </submittedName>
</protein>
<gene>
    <name evidence="4" type="ORF">FRX31_011012</name>
</gene>
<dbReference type="InterPro" id="IPR000719">
    <property type="entry name" value="Prot_kinase_dom"/>
</dbReference>
<dbReference type="PANTHER" id="PTHR45927:SF2">
    <property type="entry name" value="SERINE_THREONINE RECEPTOR-LIKE KINASE NFP"/>
    <property type="match status" value="1"/>
</dbReference>
<dbReference type="InterPro" id="IPR059144">
    <property type="entry name" value="NFP_LysM3"/>
</dbReference>
<sequence>MATFFFYYSFSLLVFFAVSLVTAQRPSKNGTDFSCAVDSPPSCDTYVVYRAQSPNFLYLGQISDLFGVSRLDIMKASNLVSEEFQLVPDQLLLVPISCGCTGNNYSANITYQIKKDDSFYFVSVHAFENLTNYHVVMDMNPTLNATLLQIGTQVVFPIFCKCPTKTQFNEGIKHFLTYVWQTNDDVLSVSSRLNASPVDVRTQNNYSNFSDAVRLPVLIPVSEIPVLVQPSRPPLKSNRHTVFRIVIWTGAGAFFSVISCLLIFAYCKWHKRKTQDPEGVSLENKDLIQLKKASKDDILSPRTMQNKLLPGISGYLGKTIMYETKVIMEATMSLNECYRIGGSVYKGNIEGDIFAIKKTKEDVAEELKILQKVNHANLVKLNGVSMDTGGNRFLVYEFAENGSLDRWLHPKASTSSSSVSFLTWSQRLNIALDVATGLQYMHEHAQPSIVHMDIRTSNILLNSKFKAKIANFSMARTATNSVMPKADVFAFGVVLLELLSGKKAMQTKEGGQIVMLFKELREVMEVEETREEKLTKWIDPNLENFYPIDGALSLASLAQACTWDKSSTRPSMGEVVFNLSVLSQSSYETLEKSWTCGVEAEDSIETISPVKAR</sequence>
<dbReference type="Gene3D" id="1.10.510.10">
    <property type="entry name" value="Transferase(Phosphotransferase) domain 1"/>
    <property type="match status" value="2"/>
</dbReference>
<dbReference type="Proteomes" id="UP000554482">
    <property type="component" value="Unassembled WGS sequence"/>
</dbReference>
<keyword evidence="4" id="KW-0808">Transferase</keyword>
<keyword evidence="2" id="KW-0732">Signal</keyword>